<name>A0A430G6K9_9SPHN</name>
<proteinExistence type="predicted"/>
<dbReference type="AlphaFoldDB" id="A0A430G6K9"/>
<dbReference type="EMBL" id="QQYZ01000004">
    <property type="protein sequence ID" value="RSY88183.1"/>
    <property type="molecule type" value="Genomic_DNA"/>
</dbReference>
<protein>
    <submittedName>
        <fullName evidence="1">PD-(D/E)XK motif protein</fullName>
    </submittedName>
</protein>
<evidence type="ECO:0000313" key="2">
    <source>
        <dbReference type="Proteomes" id="UP000287746"/>
    </source>
</evidence>
<dbReference type="RefSeq" id="WP_126003947.1">
    <property type="nucleotide sequence ID" value="NZ_QQYZ01000004.1"/>
</dbReference>
<evidence type="ECO:0000313" key="1">
    <source>
        <dbReference type="EMBL" id="RSY88183.1"/>
    </source>
</evidence>
<gene>
    <name evidence="1" type="ORF">DAH66_06335</name>
</gene>
<organism evidence="1 2">
    <name type="scientific">Sphingomonas koreensis</name>
    <dbReference type="NCBI Taxonomy" id="93064"/>
    <lineage>
        <taxon>Bacteria</taxon>
        <taxon>Pseudomonadati</taxon>
        <taxon>Pseudomonadota</taxon>
        <taxon>Alphaproteobacteria</taxon>
        <taxon>Sphingomonadales</taxon>
        <taxon>Sphingomonadaceae</taxon>
        <taxon>Sphingomonas</taxon>
    </lineage>
</organism>
<dbReference type="Pfam" id="PF14390">
    <property type="entry name" value="DUF4420"/>
    <property type="match status" value="1"/>
</dbReference>
<dbReference type="InterPro" id="IPR025534">
    <property type="entry name" value="DUF4420"/>
</dbReference>
<sequence>MTVSESPWKGLVPGAVDARRVDSGARWDFFWWVSDRSEPALIFRLENGAVEAHPLPRIRSLDIRYREVPGARALVILLREPEQEELFATLCRDIVRAGEAASTSEDALARTIRRALRWHHLLRGGRAGLLSIEEQRGLVGELHFLQHLCEVIGPRAAIEAWKGPEGAAKDFELDGCLVEVKARRGAARPYVQISSEDQLADVPGQRLFVNVYDVDAAIKPAGLTLTDHARITDERFRNADMTAYALWETALEATGFSFEDDYSERRWSVGRIQHFEVMGDFPRLAVPLPVGVGSVRYSIALEACQPFLVEASVIDLAVSEGPSDG</sequence>
<dbReference type="Proteomes" id="UP000287746">
    <property type="component" value="Unassembled WGS sequence"/>
</dbReference>
<comment type="caution">
    <text evidence="1">The sequence shown here is derived from an EMBL/GenBank/DDBJ whole genome shotgun (WGS) entry which is preliminary data.</text>
</comment>
<accession>A0A430G6K9</accession>
<reference evidence="1 2" key="1">
    <citation type="submission" date="2018-07" db="EMBL/GenBank/DDBJ databases">
        <title>Genomic and Epidemiologic Investigation of an Indolent Hospital Outbreak.</title>
        <authorList>
            <person name="Johnson R.C."/>
            <person name="Deming C."/>
            <person name="Conlan S."/>
            <person name="Zellmer C.J."/>
            <person name="Michelin A.V."/>
            <person name="Lee-Lin S."/>
            <person name="Thomas P.J."/>
            <person name="Park M."/>
            <person name="Weingarten R.A."/>
            <person name="Less J."/>
            <person name="Dekker J.P."/>
            <person name="Frank K.M."/>
            <person name="Musser K.A."/>
            <person name="Mcquiston J.R."/>
            <person name="Henderson D.K."/>
            <person name="Lau A.F."/>
            <person name="Palmore T.N."/>
            <person name="Segre J.A."/>
        </authorList>
    </citation>
    <scope>NUCLEOTIDE SEQUENCE [LARGE SCALE GENOMIC DNA]</scope>
    <source>
        <strain evidence="1 2">SK-CDC1_0717</strain>
    </source>
</reference>